<evidence type="ECO:0000313" key="3">
    <source>
        <dbReference type="Proteomes" id="UP001500767"/>
    </source>
</evidence>
<protein>
    <submittedName>
        <fullName evidence="2">Uncharacterized protein</fullName>
    </submittedName>
</protein>
<comment type="caution">
    <text evidence="2">The sequence shown here is derived from an EMBL/GenBank/DDBJ whole genome shotgun (WGS) entry which is preliminary data.</text>
</comment>
<organism evidence="2 3">
    <name type="scientific">Microlunatus spumicola</name>
    <dbReference type="NCBI Taxonomy" id="81499"/>
    <lineage>
        <taxon>Bacteria</taxon>
        <taxon>Bacillati</taxon>
        <taxon>Actinomycetota</taxon>
        <taxon>Actinomycetes</taxon>
        <taxon>Propionibacteriales</taxon>
        <taxon>Propionibacteriaceae</taxon>
        <taxon>Microlunatus</taxon>
    </lineage>
</organism>
<name>A0ABP6WH97_9ACTN</name>
<feature type="compositionally biased region" description="Low complexity" evidence="1">
    <location>
        <begin position="14"/>
        <end position="24"/>
    </location>
</feature>
<dbReference type="RefSeq" id="WP_204912646.1">
    <property type="nucleotide sequence ID" value="NZ_BAAAYR010000001.1"/>
</dbReference>
<sequence length="98" mass="10478">MTPSDEYPLYGDQEAAATPPAAEPRTGHAAPPCPGCGSNDHEDGFVEGTSDSLVRYYAAPRETGLFGVKRFGIERRAVIARRCLGCSRLDLYAGDVTT</sequence>
<dbReference type="Proteomes" id="UP001500767">
    <property type="component" value="Unassembled WGS sequence"/>
</dbReference>
<evidence type="ECO:0000256" key="1">
    <source>
        <dbReference type="SAM" id="MobiDB-lite"/>
    </source>
</evidence>
<accession>A0ABP6WH97</accession>
<feature type="region of interest" description="Disordered" evidence="1">
    <location>
        <begin position="1"/>
        <end position="44"/>
    </location>
</feature>
<evidence type="ECO:0000313" key="2">
    <source>
        <dbReference type="EMBL" id="GAA3550740.1"/>
    </source>
</evidence>
<dbReference type="EMBL" id="BAAAYR010000001">
    <property type="protein sequence ID" value="GAA3550740.1"/>
    <property type="molecule type" value="Genomic_DNA"/>
</dbReference>
<proteinExistence type="predicted"/>
<reference evidence="3" key="1">
    <citation type="journal article" date="2019" name="Int. J. Syst. Evol. Microbiol.">
        <title>The Global Catalogue of Microorganisms (GCM) 10K type strain sequencing project: providing services to taxonomists for standard genome sequencing and annotation.</title>
        <authorList>
            <consortium name="The Broad Institute Genomics Platform"/>
            <consortium name="The Broad Institute Genome Sequencing Center for Infectious Disease"/>
            <person name="Wu L."/>
            <person name="Ma J."/>
        </authorList>
    </citation>
    <scope>NUCLEOTIDE SEQUENCE [LARGE SCALE GENOMIC DNA]</scope>
    <source>
        <strain evidence="3">JCM 16540</strain>
    </source>
</reference>
<gene>
    <name evidence="2" type="ORF">GCM10022197_02010</name>
</gene>
<keyword evidence="3" id="KW-1185">Reference proteome</keyword>